<dbReference type="PRINTS" id="PR00420">
    <property type="entry name" value="RNGMNOXGNASE"/>
</dbReference>
<dbReference type="EMBL" id="BAAANN010000032">
    <property type="protein sequence ID" value="GAA1979647.1"/>
    <property type="molecule type" value="Genomic_DNA"/>
</dbReference>
<keyword evidence="1" id="KW-0560">Oxidoreductase</keyword>
<proteinExistence type="predicted"/>
<dbReference type="InterPro" id="IPR002938">
    <property type="entry name" value="FAD-bd"/>
</dbReference>
<dbReference type="Proteomes" id="UP001501116">
    <property type="component" value="Unassembled WGS sequence"/>
</dbReference>
<evidence type="ECO:0000313" key="5">
    <source>
        <dbReference type="Proteomes" id="UP001501116"/>
    </source>
</evidence>
<dbReference type="InterPro" id="IPR050493">
    <property type="entry name" value="FAD-dep_Monooxygenase_BioMet"/>
</dbReference>
<organism evidence="4 5">
    <name type="scientific">Amycolatopsis minnesotensis</name>
    <dbReference type="NCBI Taxonomy" id="337894"/>
    <lineage>
        <taxon>Bacteria</taxon>
        <taxon>Bacillati</taxon>
        <taxon>Actinomycetota</taxon>
        <taxon>Actinomycetes</taxon>
        <taxon>Pseudonocardiales</taxon>
        <taxon>Pseudonocardiaceae</taxon>
        <taxon>Amycolatopsis</taxon>
    </lineage>
</organism>
<sequence>MKDMAKALIIGGGIAGTVTAMALRKAGHDVRLYEAYDRSADGVGAFLTLAVNGLDALDALDLKDLVKGLGFDTPKMSLSLGDGHRLAEFPLGGAMPDGTVSQTVRRSDLYVALRDEAVRRGVHTEYGKRLVSASETADGVRARFADGTEADGDLLIGADGLRSQVRRIIDPAAPAPRYIPLLNTGGFTRDVEVGGEPGVMHMTFGKRLFHAYVPRPGGEVWWFANLPRRREPTQSELAGITSEEWRAKLLRLTAGDRSPIGAVIEATEEISTPWSTYDFPSVPNWRTARMVIIGDAAHATSPAAGQGAAMALEDAVTLGRCLRDSTVPEALRHYEKLRRARVERVVEQGKRNGSNKMSGPVSHLIRDAFLRRAFRNPKAGQDAGEWMWAHHIDWATPVTA</sequence>
<reference evidence="5" key="1">
    <citation type="journal article" date="2019" name="Int. J. Syst. Evol. Microbiol.">
        <title>The Global Catalogue of Microorganisms (GCM) 10K type strain sequencing project: providing services to taxonomists for standard genome sequencing and annotation.</title>
        <authorList>
            <consortium name="The Broad Institute Genomics Platform"/>
            <consortium name="The Broad Institute Genome Sequencing Center for Infectious Disease"/>
            <person name="Wu L."/>
            <person name="Ma J."/>
        </authorList>
    </citation>
    <scope>NUCLEOTIDE SEQUENCE [LARGE SCALE GENOMIC DNA]</scope>
    <source>
        <strain evidence="5">JCM 14545</strain>
    </source>
</reference>
<accession>A0ABP5DGU8</accession>
<keyword evidence="2 4" id="KW-0503">Monooxygenase</keyword>
<evidence type="ECO:0000313" key="4">
    <source>
        <dbReference type="EMBL" id="GAA1979647.1"/>
    </source>
</evidence>
<dbReference type="Pfam" id="PF01494">
    <property type="entry name" value="FAD_binding_3"/>
    <property type="match status" value="1"/>
</dbReference>
<protein>
    <submittedName>
        <fullName evidence="4">FAD-dependent monooxygenase</fullName>
    </submittedName>
</protein>
<keyword evidence="5" id="KW-1185">Reference proteome</keyword>
<comment type="caution">
    <text evidence="4">The sequence shown here is derived from an EMBL/GenBank/DDBJ whole genome shotgun (WGS) entry which is preliminary data.</text>
</comment>
<dbReference type="InterPro" id="IPR036188">
    <property type="entry name" value="FAD/NAD-bd_sf"/>
</dbReference>
<feature type="domain" description="FAD-binding" evidence="3">
    <location>
        <begin position="5"/>
        <end position="348"/>
    </location>
</feature>
<dbReference type="GO" id="GO:0004497">
    <property type="term" value="F:monooxygenase activity"/>
    <property type="evidence" value="ECO:0007669"/>
    <property type="project" value="UniProtKB-KW"/>
</dbReference>
<dbReference type="PANTHER" id="PTHR13789:SF309">
    <property type="entry name" value="PUTATIVE (AFU_ORTHOLOGUE AFUA_6G14510)-RELATED"/>
    <property type="match status" value="1"/>
</dbReference>
<evidence type="ECO:0000256" key="2">
    <source>
        <dbReference type="ARBA" id="ARBA00023033"/>
    </source>
</evidence>
<dbReference type="SUPFAM" id="SSF51905">
    <property type="entry name" value="FAD/NAD(P)-binding domain"/>
    <property type="match status" value="1"/>
</dbReference>
<dbReference type="PANTHER" id="PTHR13789">
    <property type="entry name" value="MONOOXYGENASE"/>
    <property type="match status" value="1"/>
</dbReference>
<dbReference type="Gene3D" id="3.50.50.60">
    <property type="entry name" value="FAD/NAD(P)-binding domain"/>
    <property type="match status" value="1"/>
</dbReference>
<evidence type="ECO:0000259" key="3">
    <source>
        <dbReference type="Pfam" id="PF01494"/>
    </source>
</evidence>
<name>A0ABP5DGU8_9PSEU</name>
<evidence type="ECO:0000256" key="1">
    <source>
        <dbReference type="ARBA" id="ARBA00023002"/>
    </source>
</evidence>
<gene>
    <name evidence="4" type="ORF">GCM10009754_64940</name>
</gene>